<accession>A0ABR8A326</accession>
<name>A0ABR8A326_9CYAN</name>
<dbReference type="Proteomes" id="UP000658514">
    <property type="component" value="Unassembled WGS sequence"/>
</dbReference>
<reference evidence="2 3" key="1">
    <citation type="journal article" date="2020" name="ISME J.">
        <title>Comparative genomics reveals insights into cyanobacterial evolution and habitat adaptation.</title>
        <authorList>
            <person name="Chen M.Y."/>
            <person name="Teng W.K."/>
            <person name="Zhao L."/>
            <person name="Hu C.X."/>
            <person name="Zhou Y.K."/>
            <person name="Han B.P."/>
            <person name="Song L.R."/>
            <person name="Shu W.S."/>
        </authorList>
    </citation>
    <scope>NUCLEOTIDE SEQUENCE [LARGE SCALE GENOMIC DNA]</scope>
    <source>
        <strain evidence="2 3">FACHB-288</strain>
    </source>
</reference>
<dbReference type="RefSeq" id="WP_190546630.1">
    <property type="nucleotide sequence ID" value="NZ_CAWPNO010000062.1"/>
</dbReference>
<proteinExistence type="predicted"/>
<evidence type="ECO:0000256" key="1">
    <source>
        <dbReference type="SAM" id="Coils"/>
    </source>
</evidence>
<organism evidence="2 3">
    <name type="scientific">Calothrix parietina FACHB-288</name>
    <dbReference type="NCBI Taxonomy" id="2692896"/>
    <lineage>
        <taxon>Bacteria</taxon>
        <taxon>Bacillati</taxon>
        <taxon>Cyanobacteriota</taxon>
        <taxon>Cyanophyceae</taxon>
        <taxon>Nostocales</taxon>
        <taxon>Calotrichaceae</taxon>
        <taxon>Calothrix</taxon>
    </lineage>
</organism>
<evidence type="ECO:0008006" key="4">
    <source>
        <dbReference type="Google" id="ProtNLM"/>
    </source>
</evidence>
<protein>
    <recommendedName>
        <fullName evidence="4">DUF928 domain-containing protein</fullName>
    </recommendedName>
</protein>
<sequence>MSKNNLLHSLIAITQSLLPNSGITRDIGIQSLKNNTKKASVVKFCLLLLTASSMVTFPDVVISPQTALSSEVVQTTSWREVLNINNLFQRRRRRTAARGNFCPISPGVQGEITQTWSDRPLFIWQGNIQTIGLRIRGSDTDNLWSQSVEAQQSVNYTGKKLQPGQIYEWTVYRGTNPTMFVSFQLMDSQKRDRITKELQTLETELQTKKANKEAIALAKAKYFAHQQLWSDVLQQAYSVSEPSDELKQIRQDIAQQLCNIAPVDNNSAATPERKLGDN</sequence>
<evidence type="ECO:0000313" key="3">
    <source>
        <dbReference type="Proteomes" id="UP000658514"/>
    </source>
</evidence>
<evidence type="ECO:0000313" key="2">
    <source>
        <dbReference type="EMBL" id="MBD2194300.1"/>
    </source>
</evidence>
<keyword evidence="3" id="KW-1185">Reference proteome</keyword>
<keyword evidence="1" id="KW-0175">Coiled coil</keyword>
<gene>
    <name evidence="2" type="ORF">H6G24_02160</name>
</gene>
<dbReference type="EMBL" id="JACJQH010000003">
    <property type="protein sequence ID" value="MBD2194300.1"/>
    <property type="molecule type" value="Genomic_DNA"/>
</dbReference>
<feature type="coiled-coil region" evidence="1">
    <location>
        <begin position="191"/>
        <end position="218"/>
    </location>
</feature>
<comment type="caution">
    <text evidence="2">The sequence shown here is derived from an EMBL/GenBank/DDBJ whole genome shotgun (WGS) entry which is preliminary data.</text>
</comment>